<reference evidence="2" key="1">
    <citation type="submission" date="2015-10" db="EMBL/GenBank/DDBJ databases">
        <authorList>
            <person name="Gilbert D.G."/>
        </authorList>
    </citation>
    <scope>NUCLEOTIDE SEQUENCE</scope>
    <source>
        <strain evidence="2">Phyl III-seqv23</strain>
    </source>
</reference>
<protein>
    <submittedName>
        <fullName evidence="2">Uncharacterized protein</fullName>
    </submittedName>
</protein>
<evidence type="ECO:0000256" key="1">
    <source>
        <dbReference type="SAM" id="MobiDB-lite"/>
    </source>
</evidence>
<accession>A0A0S4WN12</accession>
<proteinExistence type="predicted"/>
<dbReference type="EMBL" id="LN899827">
    <property type="protein sequence ID" value="CUV47823.1"/>
    <property type="molecule type" value="Genomic_DNA"/>
</dbReference>
<gene>
    <name evidence="2" type="ORF">TO10_v1_1150004</name>
</gene>
<feature type="region of interest" description="Disordered" evidence="1">
    <location>
        <begin position="44"/>
        <end position="75"/>
    </location>
</feature>
<dbReference type="AlphaFoldDB" id="A0A0S4WN12"/>
<name>A0A0S4WN12_RALSL</name>
<organism evidence="2">
    <name type="scientific">Ralstonia solanacearum</name>
    <name type="common">Pseudomonas solanacearum</name>
    <dbReference type="NCBI Taxonomy" id="305"/>
    <lineage>
        <taxon>Bacteria</taxon>
        <taxon>Pseudomonadati</taxon>
        <taxon>Pseudomonadota</taxon>
        <taxon>Betaproteobacteria</taxon>
        <taxon>Burkholderiales</taxon>
        <taxon>Burkholderiaceae</taxon>
        <taxon>Ralstonia</taxon>
        <taxon>Ralstonia solanacearum species complex</taxon>
    </lineage>
</organism>
<sequence length="75" mass="8381">MQPWWCYGQGKKTPAGLIALSPQEIQRLRCRLAWRAKQSIERCRHGPDGGGLTNGAPSSATTVRVDAHHHHDLRL</sequence>
<evidence type="ECO:0000313" key="2">
    <source>
        <dbReference type="EMBL" id="CUV47823.1"/>
    </source>
</evidence>